<dbReference type="InterPro" id="IPR019081">
    <property type="entry name" value="UPF0328"/>
</dbReference>
<comment type="similarity">
    <text evidence="1">Belongs to the UPF0328 family.</text>
</comment>
<keyword evidence="2" id="KW-0472">Membrane</keyword>
<protein>
    <submittedName>
        <fullName evidence="3">Uncharacterized protein</fullName>
    </submittedName>
</protein>
<dbReference type="RefSeq" id="XP_009264117.1">
    <property type="nucleotide sequence ID" value="XM_009265842.1"/>
</dbReference>
<dbReference type="GeneID" id="20520908"/>
<keyword evidence="2" id="KW-1133">Transmembrane helix</keyword>
<dbReference type="EMBL" id="CP003520">
    <property type="protein sequence ID" value="AFN82620.1"/>
    <property type="molecule type" value="Genomic_DNA"/>
</dbReference>
<dbReference type="VEuPathDB" id="MicrosporidiaDB:EROM_030010"/>
<name>I7ADE8_ENCRO</name>
<dbReference type="Pfam" id="PF09591">
    <property type="entry name" value="DUF2463"/>
    <property type="match status" value="1"/>
</dbReference>
<proteinExistence type="inferred from homology"/>
<feature type="transmembrane region" description="Helical" evidence="2">
    <location>
        <begin position="41"/>
        <end position="62"/>
    </location>
</feature>
<dbReference type="AlphaFoldDB" id="I7ADE8"/>
<evidence type="ECO:0000313" key="4">
    <source>
        <dbReference type="Proteomes" id="UP000010094"/>
    </source>
</evidence>
<keyword evidence="4" id="KW-1185">Reference proteome</keyword>
<reference evidence="3 4" key="1">
    <citation type="journal article" date="2012" name="Proc. Natl. Acad. Sci. U.S.A.">
        <title>Gain and loss of multiple functionally related, horizontally transferred genes in the reduced genomes of two microsporidian parasites.</title>
        <authorList>
            <person name="Pombert J.-F."/>
            <person name="Selman M."/>
            <person name="Burki F."/>
            <person name="Bardell F.T."/>
            <person name="Farinelli L."/>
            <person name="Solter L.F."/>
            <person name="Whitman D.W."/>
            <person name="Weiss L.M."/>
            <person name="Corradi N."/>
            <person name="Keeling P.J."/>
        </authorList>
    </citation>
    <scope>NUCLEOTIDE SEQUENCE [LARGE SCALE GENOMIC DNA]</scope>
    <source>
        <strain evidence="3 4">SJ-2008</strain>
    </source>
</reference>
<organism evidence="3 4">
    <name type="scientific">Encephalitozoon romaleae (strain SJ-2008)</name>
    <name type="common">Microsporidian parasite</name>
    <dbReference type="NCBI Taxonomy" id="1178016"/>
    <lineage>
        <taxon>Eukaryota</taxon>
        <taxon>Fungi</taxon>
        <taxon>Fungi incertae sedis</taxon>
        <taxon>Microsporidia</taxon>
        <taxon>Unikaryonidae</taxon>
        <taxon>Encephalitozoon</taxon>
    </lineage>
</organism>
<keyword evidence="2" id="KW-0812">Transmembrane</keyword>
<dbReference type="HOGENOM" id="CLU_2512628_0_0_1"/>
<feature type="transmembrane region" description="Helical" evidence="2">
    <location>
        <begin position="12"/>
        <end position="29"/>
    </location>
</feature>
<sequence length="85" mass="9778">MVIALKGQEGILSYFAITSIALVLIRSLKQKYSQSPKHEGLYTWWRLTILTIILIIIVYGFLISVCQNALYTYFNLYIKCNLTNA</sequence>
<accession>I7ADE8</accession>
<evidence type="ECO:0000313" key="3">
    <source>
        <dbReference type="EMBL" id="AFN82620.1"/>
    </source>
</evidence>
<evidence type="ECO:0000256" key="2">
    <source>
        <dbReference type="SAM" id="Phobius"/>
    </source>
</evidence>
<evidence type="ECO:0000256" key="1">
    <source>
        <dbReference type="ARBA" id="ARBA00010346"/>
    </source>
</evidence>
<dbReference type="KEGG" id="ero:EROM_030010"/>
<gene>
    <name evidence="3" type="ordered locus">EROM_030010</name>
</gene>
<dbReference type="Proteomes" id="UP000010094">
    <property type="component" value="Chromosome III"/>
</dbReference>